<reference evidence="1 2" key="1">
    <citation type="submission" date="2021-06" db="EMBL/GenBank/DDBJ databases">
        <title>Caerostris extrusa draft genome.</title>
        <authorList>
            <person name="Kono N."/>
            <person name="Arakawa K."/>
        </authorList>
    </citation>
    <scope>NUCLEOTIDE SEQUENCE [LARGE SCALE GENOMIC DNA]</scope>
</reference>
<accession>A0AAV4Y409</accession>
<evidence type="ECO:0000313" key="2">
    <source>
        <dbReference type="Proteomes" id="UP001054945"/>
    </source>
</evidence>
<dbReference type="Proteomes" id="UP001054945">
    <property type="component" value="Unassembled WGS sequence"/>
</dbReference>
<evidence type="ECO:0000313" key="1">
    <source>
        <dbReference type="EMBL" id="GIZ01190.1"/>
    </source>
</evidence>
<proteinExistence type="predicted"/>
<protein>
    <submittedName>
        <fullName evidence="1">Uncharacterized protein</fullName>
    </submittedName>
</protein>
<organism evidence="1 2">
    <name type="scientific">Caerostris extrusa</name>
    <name type="common">Bark spider</name>
    <name type="synonym">Caerostris bankana</name>
    <dbReference type="NCBI Taxonomy" id="172846"/>
    <lineage>
        <taxon>Eukaryota</taxon>
        <taxon>Metazoa</taxon>
        <taxon>Ecdysozoa</taxon>
        <taxon>Arthropoda</taxon>
        <taxon>Chelicerata</taxon>
        <taxon>Arachnida</taxon>
        <taxon>Araneae</taxon>
        <taxon>Araneomorphae</taxon>
        <taxon>Entelegynae</taxon>
        <taxon>Araneoidea</taxon>
        <taxon>Araneidae</taxon>
        <taxon>Caerostris</taxon>
    </lineage>
</organism>
<comment type="caution">
    <text evidence="1">The sequence shown here is derived from an EMBL/GenBank/DDBJ whole genome shotgun (WGS) entry which is preliminary data.</text>
</comment>
<dbReference type="EMBL" id="BPLR01018635">
    <property type="protein sequence ID" value="GIZ01190.1"/>
    <property type="molecule type" value="Genomic_DNA"/>
</dbReference>
<gene>
    <name evidence="1" type="ORF">CEXT_87741</name>
</gene>
<dbReference type="AlphaFoldDB" id="A0AAV4Y409"/>
<sequence length="121" mass="13420">MEMAPPWSKKGRWKEDNRSYWMAVRGDGSKRKTNPINLGTTVREESGISGMVWCTGNLFCSSPALIDILMGGTLTRGGPGCVCGVGGWRTKKEGRRLLLLLLQDGRHAVAFFLPCRFAFRV</sequence>
<name>A0AAV4Y409_CAEEX</name>
<keyword evidence="2" id="KW-1185">Reference proteome</keyword>